<organism evidence="4">
    <name type="scientific">Diaphorina citri</name>
    <name type="common">Asian citrus psyllid</name>
    <dbReference type="NCBI Taxonomy" id="121845"/>
    <lineage>
        <taxon>Eukaryota</taxon>
        <taxon>Metazoa</taxon>
        <taxon>Ecdysozoa</taxon>
        <taxon>Arthropoda</taxon>
        <taxon>Hexapoda</taxon>
        <taxon>Insecta</taxon>
        <taxon>Pterygota</taxon>
        <taxon>Neoptera</taxon>
        <taxon>Paraneoptera</taxon>
        <taxon>Hemiptera</taxon>
        <taxon>Sternorrhyncha</taxon>
        <taxon>Psylloidea</taxon>
        <taxon>Psyllidae</taxon>
        <taxon>Diaphorininae</taxon>
        <taxon>Diaphorina</taxon>
    </lineage>
</organism>
<dbReference type="InterPro" id="IPR012934">
    <property type="entry name" value="Znf_AD"/>
</dbReference>
<dbReference type="SUPFAM" id="SSF57716">
    <property type="entry name" value="Glucocorticoid receptor-like (DNA-binding domain)"/>
    <property type="match status" value="1"/>
</dbReference>
<feature type="binding site" evidence="1">
    <location>
        <position position="39"/>
    </location>
    <ligand>
        <name>Zn(2+)</name>
        <dbReference type="ChEBI" id="CHEBI:29105"/>
    </ligand>
</feature>
<keyword evidence="1" id="KW-0479">Metal-binding</keyword>
<dbReference type="SMART" id="SM00868">
    <property type="entry name" value="zf-AD"/>
    <property type="match status" value="1"/>
</dbReference>
<dbReference type="RefSeq" id="XP_026684552.1">
    <property type="nucleotide sequence ID" value="XM_026828751.1"/>
</dbReference>
<proteinExistence type="predicted"/>
<accession>A0A1S3DD18</accession>
<evidence type="ECO:0000313" key="7">
    <source>
        <dbReference type="RefSeq" id="XP_026684554.1"/>
    </source>
</evidence>
<dbReference type="GeneID" id="103516314"/>
<evidence type="ECO:0000313" key="5">
    <source>
        <dbReference type="RefSeq" id="XP_026684552.1"/>
    </source>
</evidence>
<dbReference type="GO" id="GO:0008270">
    <property type="term" value="F:zinc ion binding"/>
    <property type="evidence" value="ECO:0007669"/>
    <property type="project" value="UniProtKB-UniRule"/>
</dbReference>
<keyword evidence="1" id="KW-0862">Zinc</keyword>
<evidence type="ECO:0000313" key="3">
    <source>
        <dbReference type="Proteomes" id="UP000079169"/>
    </source>
</evidence>
<keyword evidence="3" id="KW-1185">Reference proteome</keyword>
<feature type="domain" description="ZAD" evidence="2">
    <location>
        <begin position="37"/>
        <end position="111"/>
    </location>
</feature>
<evidence type="ECO:0000313" key="8">
    <source>
        <dbReference type="RefSeq" id="XP_026684555.1"/>
    </source>
</evidence>
<dbReference type="RefSeq" id="XP_008479501.1">
    <property type="nucleotide sequence ID" value="XM_008481279.3"/>
</dbReference>
<feature type="binding site" evidence="1">
    <location>
        <position position="42"/>
    </location>
    <ligand>
        <name>Zn(2+)</name>
        <dbReference type="ChEBI" id="CHEBI:29105"/>
    </ligand>
</feature>
<dbReference type="RefSeq" id="XP_026684554.1">
    <property type="nucleotide sequence ID" value="XM_026828753.1"/>
</dbReference>
<dbReference type="AlphaFoldDB" id="A0A1S3DD18"/>
<reference evidence="4" key="1">
    <citation type="submission" date="2023-09" db="UniProtKB">
        <authorList>
            <consortium name="RefSeq"/>
        </authorList>
    </citation>
    <scope>IDENTIFICATION</scope>
</reference>
<dbReference type="RefSeq" id="XP_026684553.1">
    <property type="nucleotide sequence ID" value="XM_026828752.1"/>
</dbReference>
<dbReference type="RefSeq" id="XP_026684555.1">
    <property type="nucleotide sequence ID" value="XM_026828754.1"/>
</dbReference>
<protein>
    <submittedName>
        <fullName evidence="4 5">Uncharacterized protein LOC103516314</fullName>
    </submittedName>
</protein>
<dbReference type="GO" id="GO:0005634">
    <property type="term" value="C:nucleus"/>
    <property type="evidence" value="ECO:0007669"/>
    <property type="project" value="InterPro"/>
</dbReference>
<sequence length="137" mass="15812">MSTSTLHCGPNILESYMSDEDMIMGKEENIECEIIMVHCRLCTAITHKQEGFNIFESDKNIADKIARCLPILIIPQDKFSKYICETCSDQLELCNDLTIKSVEAEKLFKKQLEEEELAKQMSTKKEKIINMNQETKK</sequence>
<feature type="binding site" evidence="1">
    <location>
        <position position="87"/>
    </location>
    <ligand>
        <name>Zn(2+)</name>
        <dbReference type="ChEBI" id="CHEBI:29105"/>
    </ligand>
</feature>
<dbReference type="Gene3D" id="3.40.1800.20">
    <property type="match status" value="1"/>
</dbReference>
<evidence type="ECO:0000313" key="6">
    <source>
        <dbReference type="RefSeq" id="XP_026684553.1"/>
    </source>
</evidence>
<dbReference type="PaxDb" id="121845-A0A1S3DD18"/>
<feature type="binding site" evidence="1">
    <location>
        <position position="84"/>
    </location>
    <ligand>
        <name>Zn(2+)</name>
        <dbReference type="ChEBI" id="CHEBI:29105"/>
    </ligand>
</feature>
<dbReference type="Pfam" id="PF07776">
    <property type="entry name" value="zf-AD"/>
    <property type="match status" value="1"/>
</dbReference>
<evidence type="ECO:0000256" key="1">
    <source>
        <dbReference type="PROSITE-ProRule" id="PRU01263"/>
    </source>
</evidence>
<dbReference type="KEGG" id="dci:103516314"/>
<dbReference type="Proteomes" id="UP000079169">
    <property type="component" value="Unplaced"/>
</dbReference>
<dbReference type="PROSITE" id="PS51915">
    <property type="entry name" value="ZAD"/>
    <property type="match status" value="1"/>
</dbReference>
<evidence type="ECO:0000259" key="2">
    <source>
        <dbReference type="PROSITE" id="PS51915"/>
    </source>
</evidence>
<keyword evidence="1" id="KW-0863">Zinc-finger</keyword>
<evidence type="ECO:0000313" key="4">
    <source>
        <dbReference type="RefSeq" id="XP_008479501.1"/>
    </source>
</evidence>
<gene>
    <name evidence="4 5 6 7 8" type="primary">LOC103516314</name>
</gene>
<name>A0A1S3DD18_DIACI</name>